<evidence type="ECO:0000256" key="1">
    <source>
        <dbReference type="ARBA" id="ARBA00023125"/>
    </source>
</evidence>
<organism evidence="3 4">
    <name type="scientific">Penicillium malachiteum</name>
    <dbReference type="NCBI Taxonomy" id="1324776"/>
    <lineage>
        <taxon>Eukaryota</taxon>
        <taxon>Fungi</taxon>
        <taxon>Dikarya</taxon>
        <taxon>Ascomycota</taxon>
        <taxon>Pezizomycotina</taxon>
        <taxon>Eurotiomycetes</taxon>
        <taxon>Eurotiomycetidae</taxon>
        <taxon>Eurotiales</taxon>
        <taxon>Aspergillaceae</taxon>
        <taxon>Penicillium</taxon>
    </lineage>
</organism>
<sequence length="154" mass="18024">MLKEHGQKIWNEIKHYFPDKKEPSFSNGWLERFKKRHNLRRVIKHGQIISIPTSADYQIEHIRLVEHVHVIHEQYDQAVLARLKRLPATLDQGLKLGEEFLYFMECQEFTNPEELKMYSEHIQKVREKVVGSTSGQGPTGQASLHAFFTATPTE</sequence>
<protein>
    <recommendedName>
        <fullName evidence="2">HTH CENPB-type domain-containing protein</fullName>
    </recommendedName>
</protein>
<keyword evidence="1" id="KW-0238">DNA-binding</keyword>
<dbReference type="Pfam" id="PF03221">
    <property type="entry name" value="HTH_Tnp_Tc5"/>
    <property type="match status" value="1"/>
</dbReference>
<dbReference type="InterPro" id="IPR006600">
    <property type="entry name" value="HTH_CenpB_DNA-bd_dom"/>
</dbReference>
<dbReference type="SUPFAM" id="SSF46689">
    <property type="entry name" value="Homeodomain-like"/>
    <property type="match status" value="1"/>
</dbReference>
<dbReference type="InterPro" id="IPR009057">
    <property type="entry name" value="Homeodomain-like_sf"/>
</dbReference>
<feature type="domain" description="HTH CENPB-type" evidence="2">
    <location>
        <begin position="1"/>
        <end position="43"/>
    </location>
</feature>
<reference evidence="3" key="2">
    <citation type="submission" date="2023-01" db="EMBL/GenBank/DDBJ databases">
        <authorList>
            <person name="Petersen C."/>
        </authorList>
    </citation>
    <scope>NUCLEOTIDE SEQUENCE</scope>
    <source>
        <strain evidence="3">IBT 17514</strain>
    </source>
</reference>
<accession>A0AAD6MYW6</accession>
<proteinExistence type="predicted"/>
<dbReference type="EMBL" id="JAQJAN010000003">
    <property type="protein sequence ID" value="KAJ5733540.1"/>
    <property type="molecule type" value="Genomic_DNA"/>
</dbReference>
<evidence type="ECO:0000313" key="4">
    <source>
        <dbReference type="Proteomes" id="UP001215712"/>
    </source>
</evidence>
<evidence type="ECO:0000259" key="2">
    <source>
        <dbReference type="PROSITE" id="PS51253"/>
    </source>
</evidence>
<dbReference type="GO" id="GO:0003677">
    <property type="term" value="F:DNA binding"/>
    <property type="evidence" value="ECO:0007669"/>
    <property type="project" value="UniProtKB-KW"/>
</dbReference>
<dbReference type="Proteomes" id="UP001215712">
    <property type="component" value="Unassembled WGS sequence"/>
</dbReference>
<dbReference type="Gene3D" id="1.10.10.60">
    <property type="entry name" value="Homeodomain-like"/>
    <property type="match status" value="1"/>
</dbReference>
<name>A0AAD6MYW6_9EURO</name>
<gene>
    <name evidence="3" type="ORF">N7493_002326</name>
</gene>
<evidence type="ECO:0000313" key="3">
    <source>
        <dbReference type="EMBL" id="KAJ5733540.1"/>
    </source>
</evidence>
<comment type="caution">
    <text evidence="3">The sequence shown here is derived from an EMBL/GenBank/DDBJ whole genome shotgun (WGS) entry which is preliminary data.</text>
</comment>
<reference evidence="3" key="1">
    <citation type="journal article" date="2023" name="IMA Fungus">
        <title>Comparative genomic study of the Penicillium genus elucidates a diverse pangenome and 15 lateral gene transfer events.</title>
        <authorList>
            <person name="Petersen C."/>
            <person name="Sorensen T."/>
            <person name="Nielsen M.R."/>
            <person name="Sondergaard T.E."/>
            <person name="Sorensen J.L."/>
            <person name="Fitzpatrick D.A."/>
            <person name="Frisvad J.C."/>
            <person name="Nielsen K.L."/>
        </authorList>
    </citation>
    <scope>NUCLEOTIDE SEQUENCE</scope>
    <source>
        <strain evidence="3">IBT 17514</strain>
    </source>
</reference>
<dbReference type="PROSITE" id="PS51253">
    <property type="entry name" value="HTH_CENPB"/>
    <property type="match status" value="1"/>
</dbReference>
<dbReference type="AlphaFoldDB" id="A0AAD6MYW6"/>
<keyword evidence="4" id="KW-1185">Reference proteome</keyword>